<reference evidence="2 3" key="1">
    <citation type="submission" date="2018-10" db="EMBL/GenBank/DDBJ databases">
        <title>Genome-guide identification and characterization of bacteria that degrade polycyclic aromatic hydrocarbons and resist hexavalent chromium simultaneously.</title>
        <authorList>
            <person name="Feng H."/>
        </authorList>
    </citation>
    <scope>NUCLEOTIDE SEQUENCE [LARGE SCALE GENOMIC DNA]</scope>
    <source>
        <strain evidence="2 3">J015</strain>
    </source>
</reference>
<dbReference type="SMART" id="SM00530">
    <property type="entry name" value="HTH_XRE"/>
    <property type="match status" value="1"/>
</dbReference>
<dbReference type="RefSeq" id="WP_120691307.1">
    <property type="nucleotide sequence ID" value="NZ_RBNH01000001.1"/>
</dbReference>
<proteinExistence type="predicted"/>
<dbReference type="Gene3D" id="1.10.260.40">
    <property type="entry name" value="lambda repressor-like DNA-binding domains"/>
    <property type="match status" value="1"/>
</dbReference>
<comment type="caution">
    <text evidence="2">The sequence shown here is derived from an EMBL/GenBank/DDBJ whole genome shotgun (WGS) entry which is preliminary data.</text>
</comment>
<gene>
    <name evidence="2" type="ORF">D7Z96_01630</name>
</gene>
<evidence type="ECO:0000259" key="1">
    <source>
        <dbReference type="PROSITE" id="PS50943"/>
    </source>
</evidence>
<dbReference type="GO" id="GO:0003677">
    <property type="term" value="F:DNA binding"/>
    <property type="evidence" value="ECO:0007669"/>
    <property type="project" value="InterPro"/>
</dbReference>
<organism evidence="2 3">
    <name type="scientific">Pseudarthrobacter phenanthrenivorans</name>
    <name type="common">Arthrobacter phenanthrenivorans</name>
    <dbReference type="NCBI Taxonomy" id="361575"/>
    <lineage>
        <taxon>Bacteria</taxon>
        <taxon>Bacillati</taxon>
        <taxon>Actinomycetota</taxon>
        <taxon>Actinomycetes</taxon>
        <taxon>Micrococcales</taxon>
        <taxon>Micrococcaceae</taxon>
        <taxon>Pseudarthrobacter</taxon>
    </lineage>
</organism>
<dbReference type="PROSITE" id="PS50943">
    <property type="entry name" value="HTH_CROC1"/>
    <property type="match status" value="1"/>
</dbReference>
<dbReference type="AlphaFoldDB" id="A0A3B0G658"/>
<reference evidence="3" key="2">
    <citation type="submission" date="2018-10" db="EMBL/GenBank/DDBJ databases">
        <authorList>
            <person name="Wang Y."/>
            <person name="Wang J."/>
            <person name="Yang X."/>
            <person name="Wang Z."/>
            <person name="Huang Y."/>
        </authorList>
    </citation>
    <scope>NUCLEOTIDE SEQUENCE [LARGE SCALE GENOMIC DNA]</scope>
    <source>
        <strain evidence="3">J015</strain>
    </source>
</reference>
<dbReference type="CDD" id="cd00093">
    <property type="entry name" value="HTH_XRE"/>
    <property type="match status" value="1"/>
</dbReference>
<dbReference type="InterPro" id="IPR001387">
    <property type="entry name" value="Cro/C1-type_HTH"/>
</dbReference>
<evidence type="ECO:0000313" key="3">
    <source>
        <dbReference type="Proteomes" id="UP000273159"/>
    </source>
</evidence>
<protein>
    <submittedName>
        <fullName evidence="2">XRE family transcriptional regulator</fullName>
    </submittedName>
</protein>
<dbReference type="Pfam" id="PF01381">
    <property type="entry name" value="HTH_3"/>
    <property type="match status" value="1"/>
</dbReference>
<accession>A0A3B0G658</accession>
<name>A0A3B0G658_PSEPS</name>
<dbReference type="EMBL" id="RBNH01000001">
    <property type="protein sequence ID" value="RKO27650.1"/>
    <property type="molecule type" value="Genomic_DNA"/>
</dbReference>
<feature type="domain" description="HTH cro/C1-type" evidence="1">
    <location>
        <begin position="22"/>
        <end position="82"/>
    </location>
</feature>
<dbReference type="SUPFAM" id="SSF47413">
    <property type="entry name" value="lambda repressor-like DNA-binding domains"/>
    <property type="match status" value="1"/>
</dbReference>
<dbReference type="InterPro" id="IPR010982">
    <property type="entry name" value="Lambda_DNA-bd_dom_sf"/>
</dbReference>
<dbReference type="Proteomes" id="UP000273159">
    <property type="component" value="Unassembled WGS sequence"/>
</dbReference>
<sequence>MPESDESVVPGAEDEARFIASVKRLREKQGWSQGELARRMAATGWAGFHQTTISRIEKAERPLRLSEARALAEIFETPLEEMLTPPREAAIVSALDEVRGYVGAARDGMAASVNELLQSLDMLRDIAQEAEDALAGEWENESLRAKTVRSLEVSKELLSWTPDTVLKGIVRGKHQEKA</sequence>
<evidence type="ECO:0000313" key="2">
    <source>
        <dbReference type="EMBL" id="RKO27650.1"/>
    </source>
</evidence>